<sequence>MPDLILFDDELDENCYRARLAAALLNIPVRLHAVNVVPGSEQNSPWFRALSPTGRLPALTGVTGPADSLPAICGANAIMRTFSALTPDPAWRPETPPLVASIAHWMDFTASSLAPAIQLRRIAMFGGKADTRTLLEASHDAFRIMEDHMILRRISGQQWFAGESVTLADIALFPTFALSRDAGIGHDPYPALRRWMRNMKTLPGFIAMPGIPDYG</sequence>
<dbReference type="InterPro" id="IPR004045">
    <property type="entry name" value="Glutathione_S-Trfase_N"/>
</dbReference>
<dbReference type="Proteomes" id="UP000635278">
    <property type="component" value="Unassembled WGS sequence"/>
</dbReference>
<dbReference type="InterPro" id="IPR010987">
    <property type="entry name" value="Glutathione-S-Trfase_C-like"/>
</dbReference>
<evidence type="ECO:0000313" key="4">
    <source>
        <dbReference type="Proteomes" id="UP000635278"/>
    </source>
</evidence>
<dbReference type="RefSeq" id="WP_173584290.1">
    <property type="nucleotide sequence ID" value="NZ_WOTB01000022.1"/>
</dbReference>
<reference evidence="3 4" key="1">
    <citation type="journal article" date="2020" name="Int. J. Syst. Evol. Microbiol.">
        <title>Novel acetic acid bacteria from cider fermentations: Acetobacter conturbans sp. nov. and Acetobacter fallax sp. nov.</title>
        <authorList>
            <person name="Sombolestani A.S."/>
            <person name="Cleenwerck I."/>
            <person name="Cnockaert M."/>
            <person name="Borremans W."/>
            <person name="Wieme A.D."/>
            <person name="De Vuyst L."/>
            <person name="Vandamme P."/>
        </authorList>
    </citation>
    <scope>NUCLEOTIDE SEQUENCE [LARGE SCALE GENOMIC DNA]</scope>
    <source>
        <strain evidence="3 4">LMG 30640</strain>
    </source>
</reference>
<dbReference type="EMBL" id="WOTB01000022">
    <property type="protein sequence ID" value="NHN85898.1"/>
    <property type="molecule type" value="Genomic_DNA"/>
</dbReference>
<dbReference type="SFLD" id="SFLDS00019">
    <property type="entry name" value="Glutathione_Transferase_(cytos"/>
    <property type="match status" value="1"/>
</dbReference>
<dbReference type="Gene3D" id="3.40.30.10">
    <property type="entry name" value="Glutaredoxin"/>
    <property type="match status" value="1"/>
</dbReference>
<dbReference type="InterPro" id="IPR036282">
    <property type="entry name" value="Glutathione-S-Trfase_C_sf"/>
</dbReference>
<accession>A0ABX0JR11</accession>
<dbReference type="PANTHER" id="PTHR44051">
    <property type="entry name" value="GLUTATHIONE S-TRANSFERASE-RELATED"/>
    <property type="match status" value="1"/>
</dbReference>
<dbReference type="SUPFAM" id="SSF47616">
    <property type="entry name" value="GST C-terminal domain-like"/>
    <property type="match status" value="1"/>
</dbReference>
<dbReference type="Pfam" id="PF13409">
    <property type="entry name" value="GST_N_2"/>
    <property type="match status" value="1"/>
</dbReference>
<evidence type="ECO:0000259" key="2">
    <source>
        <dbReference type="PROSITE" id="PS50405"/>
    </source>
</evidence>
<dbReference type="CDD" id="cd00570">
    <property type="entry name" value="GST_N_family"/>
    <property type="match status" value="1"/>
</dbReference>
<dbReference type="PROSITE" id="PS50405">
    <property type="entry name" value="GST_CTER"/>
    <property type="match status" value="1"/>
</dbReference>
<feature type="domain" description="GST C-terminal" evidence="2">
    <location>
        <begin position="95"/>
        <end position="215"/>
    </location>
</feature>
<dbReference type="InterPro" id="IPR036249">
    <property type="entry name" value="Thioredoxin-like_sf"/>
</dbReference>
<evidence type="ECO:0000313" key="3">
    <source>
        <dbReference type="EMBL" id="NHN85898.1"/>
    </source>
</evidence>
<evidence type="ECO:0000259" key="1">
    <source>
        <dbReference type="PROSITE" id="PS50404"/>
    </source>
</evidence>
<keyword evidence="4" id="KW-1185">Reference proteome</keyword>
<gene>
    <name evidence="3" type="ORF">GOB93_14785</name>
</gene>
<organism evidence="3 4">
    <name type="scientific">Acetobacter musti</name>
    <dbReference type="NCBI Taxonomy" id="864732"/>
    <lineage>
        <taxon>Bacteria</taxon>
        <taxon>Pseudomonadati</taxon>
        <taxon>Pseudomonadota</taxon>
        <taxon>Alphaproteobacteria</taxon>
        <taxon>Acetobacterales</taxon>
        <taxon>Acetobacteraceae</taxon>
        <taxon>Acetobacter</taxon>
    </lineage>
</organism>
<protein>
    <submittedName>
        <fullName evidence="3">Glutathione S-transferase family protein</fullName>
    </submittedName>
</protein>
<dbReference type="PANTHER" id="PTHR44051:SF2">
    <property type="entry name" value="HYPOTHETICAL GLUTATHIONE S-TRANSFERASE LIKE PROTEIN"/>
    <property type="match status" value="1"/>
</dbReference>
<feature type="domain" description="GST N-terminal" evidence="1">
    <location>
        <begin position="2"/>
        <end position="90"/>
    </location>
</feature>
<dbReference type="Pfam" id="PF13410">
    <property type="entry name" value="GST_C_2"/>
    <property type="match status" value="1"/>
</dbReference>
<dbReference type="SUPFAM" id="SSF52833">
    <property type="entry name" value="Thioredoxin-like"/>
    <property type="match status" value="1"/>
</dbReference>
<dbReference type="InterPro" id="IPR040079">
    <property type="entry name" value="Glutathione_S-Trfase"/>
</dbReference>
<proteinExistence type="predicted"/>
<dbReference type="Gene3D" id="1.20.1050.10">
    <property type="match status" value="1"/>
</dbReference>
<dbReference type="PROSITE" id="PS50404">
    <property type="entry name" value="GST_NTER"/>
    <property type="match status" value="1"/>
</dbReference>
<comment type="caution">
    <text evidence="3">The sequence shown here is derived from an EMBL/GenBank/DDBJ whole genome shotgun (WGS) entry which is preliminary data.</text>
</comment>
<name>A0ABX0JR11_9PROT</name>